<gene>
    <name evidence="1" type="ORF">BDV98DRAFT_556875</name>
</gene>
<name>A0A5C3R1C8_9AGAR</name>
<dbReference type="AlphaFoldDB" id="A0A5C3R1C8"/>
<proteinExistence type="predicted"/>
<evidence type="ECO:0000313" key="1">
    <source>
        <dbReference type="EMBL" id="TFL06900.1"/>
    </source>
</evidence>
<keyword evidence="2" id="KW-1185">Reference proteome</keyword>
<sequence>MERRLTCFTSLSGTSSSSLSTLFLFEARPFGVANLKEEGIAISLGGWTTLSLFAEELSTVIYPESSLVAYRRIFLASA</sequence>
<accession>A0A5C3R1C8</accession>
<evidence type="ECO:0000313" key="2">
    <source>
        <dbReference type="Proteomes" id="UP000305067"/>
    </source>
</evidence>
<reference evidence="1 2" key="1">
    <citation type="journal article" date="2019" name="Nat. Ecol. Evol.">
        <title>Megaphylogeny resolves global patterns of mushroom evolution.</title>
        <authorList>
            <person name="Varga T."/>
            <person name="Krizsan K."/>
            <person name="Foldi C."/>
            <person name="Dima B."/>
            <person name="Sanchez-Garcia M."/>
            <person name="Sanchez-Ramirez S."/>
            <person name="Szollosi G.J."/>
            <person name="Szarkandi J.G."/>
            <person name="Papp V."/>
            <person name="Albert L."/>
            <person name="Andreopoulos W."/>
            <person name="Angelini C."/>
            <person name="Antonin V."/>
            <person name="Barry K.W."/>
            <person name="Bougher N.L."/>
            <person name="Buchanan P."/>
            <person name="Buyck B."/>
            <person name="Bense V."/>
            <person name="Catcheside P."/>
            <person name="Chovatia M."/>
            <person name="Cooper J."/>
            <person name="Damon W."/>
            <person name="Desjardin D."/>
            <person name="Finy P."/>
            <person name="Geml J."/>
            <person name="Haridas S."/>
            <person name="Hughes K."/>
            <person name="Justo A."/>
            <person name="Karasinski D."/>
            <person name="Kautmanova I."/>
            <person name="Kiss B."/>
            <person name="Kocsube S."/>
            <person name="Kotiranta H."/>
            <person name="LaButti K.M."/>
            <person name="Lechner B.E."/>
            <person name="Liimatainen K."/>
            <person name="Lipzen A."/>
            <person name="Lukacs Z."/>
            <person name="Mihaltcheva S."/>
            <person name="Morgado L.N."/>
            <person name="Niskanen T."/>
            <person name="Noordeloos M.E."/>
            <person name="Ohm R.A."/>
            <person name="Ortiz-Santana B."/>
            <person name="Ovrebo C."/>
            <person name="Racz N."/>
            <person name="Riley R."/>
            <person name="Savchenko A."/>
            <person name="Shiryaev A."/>
            <person name="Soop K."/>
            <person name="Spirin V."/>
            <person name="Szebenyi C."/>
            <person name="Tomsovsky M."/>
            <person name="Tulloss R.E."/>
            <person name="Uehling J."/>
            <person name="Grigoriev I.V."/>
            <person name="Vagvolgyi C."/>
            <person name="Papp T."/>
            <person name="Martin F.M."/>
            <person name="Miettinen O."/>
            <person name="Hibbett D.S."/>
            <person name="Nagy L.G."/>
        </authorList>
    </citation>
    <scope>NUCLEOTIDE SEQUENCE [LARGE SCALE GENOMIC DNA]</scope>
    <source>
        <strain evidence="1 2">CBS 309.79</strain>
    </source>
</reference>
<dbReference type="Proteomes" id="UP000305067">
    <property type="component" value="Unassembled WGS sequence"/>
</dbReference>
<dbReference type="EMBL" id="ML178814">
    <property type="protein sequence ID" value="TFL06900.1"/>
    <property type="molecule type" value="Genomic_DNA"/>
</dbReference>
<organism evidence="1 2">
    <name type="scientific">Pterulicium gracile</name>
    <dbReference type="NCBI Taxonomy" id="1884261"/>
    <lineage>
        <taxon>Eukaryota</taxon>
        <taxon>Fungi</taxon>
        <taxon>Dikarya</taxon>
        <taxon>Basidiomycota</taxon>
        <taxon>Agaricomycotina</taxon>
        <taxon>Agaricomycetes</taxon>
        <taxon>Agaricomycetidae</taxon>
        <taxon>Agaricales</taxon>
        <taxon>Pleurotineae</taxon>
        <taxon>Pterulaceae</taxon>
        <taxon>Pterulicium</taxon>
    </lineage>
</organism>
<protein>
    <submittedName>
        <fullName evidence="1">Uncharacterized protein</fullName>
    </submittedName>
</protein>